<dbReference type="Gene3D" id="3.40.190.150">
    <property type="entry name" value="Bordetella uptake gene, domain 1"/>
    <property type="match status" value="1"/>
</dbReference>
<keyword evidence="2" id="KW-0732">Signal</keyword>
<dbReference type="PANTHER" id="PTHR42928:SF5">
    <property type="entry name" value="BLR1237 PROTEIN"/>
    <property type="match status" value="1"/>
</dbReference>
<evidence type="ECO:0000256" key="2">
    <source>
        <dbReference type="SAM" id="SignalP"/>
    </source>
</evidence>
<dbReference type="Pfam" id="PF03401">
    <property type="entry name" value="TctC"/>
    <property type="match status" value="1"/>
</dbReference>
<dbReference type="Gene3D" id="3.40.190.10">
    <property type="entry name" value="Periplasmic binding protein-like II"/>
    <property type="match status" value="1"/>
</dbReference>
<dbReference type="Proteomes" id="UP000541185">
    <property type="component" value="Unassembled WGS sequence"/>
</dbReference>
<dbReference type="PIRSF" id="PIRSF017082">
    <property type="entry name" value="YflP"/>
    <property type="match status" value="1"/>
</dbReference>
<feature type="signal peptide" evidence="2">
    <location>
        <begin position="1"/>
        <end position="19"/>
    </location>
</feature>
<keyword evidence="4" id="KW-1185">Reference proteome</keyword>
<comment type="similarity">
    <text evidence="1">Belongs to the UPF0065 (bug) family.</text>
</comment>
<protein>
    <submittedName>
        <fullName evidence="3">Tripartite tricarboxylate transporter substrate binding protein</fullName>
    </submittedName>
</protein>
<dbReference type="InterPro" id="IPR042100">
    <property type="entry name" value="Bug_dom1"/>
</dbReference>
<name>A0A848HBY4_9BURK</name>
<dbReference type="AlphaFoldDB" id="A0A848HBY4"/>
<evidence type="ECO:0000313" key="3">
    <source>
        <dbReference type="EMBL" id="NML46980.1"/>
    </source>
</evidence>
<evidence type="ECO:0000256" key="1">
    <source>
        <dbReference type="ARBA" id="ARBA00006987"/>
    </source>
</evidence>
<accession>A0A848HBY4</accession>
<reference evidence="3 4" key="1">
    <citation type="submission" date="2020-04" db="EMBL/GenBank/DDBJ databases">
        <title>Ramlibacter sp. G-1-2-2 isolated from soil.</title>
        <authorList>
            <person name="Dahal R.H."/>
        </authorList>
    </citation>
    <scope>NUCLEOTIDE SEQUENCE [LARGE SCALE GENOMIC DNA]</scope>
    <source>
        <strain evidence="3 4">G-1-2-2</strain>
    </source>
</reference>
<feature type="chain" id="PRO_5032278292" evidence="2">
    <location>
        <begin position="20"/>
        <end position="322"/>
    </location>
</feature>
<dbReference type="SUPFAM" id="SSF53850">
    <property type="entry name" value="Periplasmic binding protein-like II"/>
    <property type="match status" value="1"/>
</dbReference>
<sequence length="322" mass="33178">MMNKLLLSATLLASAASFAQAPASSGQPLHIVVPFAAGGAQDVIGRYLGTKLQARLGVPVVIDNKAGAGGEIAADAVAKAAPDGNTLLLATGGAISIAPHLNAKLPYDARKDFVSVAIVADTPMTLAVRAQSPYQSVADVLKDAKARPGQVSYASTGNGTISHLTGELLAQTAGVKFLHVPYRGAAPAITDLMGGQVSMIVTSSASIDPMAQDKKARVLASFTTQHLSNLPGVPTMNEASGFKGLEVPVWVGLMAPAKTPAAVVEKLSAEIQAVCNLPETQERFKGLGALVTCGGSKEMDKVVSEDYARWGKVIRQGNIKGE</sequence>
<comment type="caution">
    <text evidence="3">The sequence shown here is derived from an EMBL/GenBank/DDBJ whole genome shotgun (WGS) entry which is preliminary data.</text>
</comment>
<organism evidence="3 4">
    <name type="scientific">Ramlibacter agri</name>
    <dbReference type="NCBI Taxonomy" id="2728837"/>
    <lineage>
        <taxon>Bacteria</taxon>
        <taxon>Pseudomonadati</taxon>
        <taxon>Pseudomonadota</taxon>
        <taxon>Betaproteobacteria</taxon>
        <taxon>Burkholderiales</taxon>
        <taxon>Comamonadaceae</taxon>
        <taxon>Ramlibacter</taxon>
    </lineage>
</organism>
<dbReference type="EMBL" id="JABBFX010000003">
    <property type="protein sequence ID" value="NML46980.1"/>
    <property type="molecule type" value="Genomic_DNA"/>
</dbReference>
<dbReference type="CDD" id="cd07012">
    <property type="entry name" value="PBP2_Bug_TTT"/>
    <property type="match status" value="1"/>
</dbReference>
<dbReference type="InterPro" id="IPR005064">
    <property type="entry name" value="BUG"/>
</dbReference>
<gene>
    <name evidence="3" type="ORF">HHL11_24765</name>
</gene>
<evidence type="ECO:0000313" key="4">
    <source>
        <dbReference type="Proteomes" id="UP000541185"/>
    </source>
</evidence>
<dbReference type="PANTHER" id="PTHR42928">
    <property type="entry name" value="TRICARBOXYLATE-BINDING PROTEIN"/>
    <property type="match status" value="1"/>
</dbReference>
<proteinExistence type="inferred from homology"/>